<name>A0A517TW56_9BACT</name>
<dbReference type="Gene3D" id="1.10.357.10">
    <property type="entry name" value="Tetracycline Repressor, domain 2"/>
    <property type="match status" value="1"/>
</dbReference>
<evidence type="ECO:0000256" key="4">
    <source>
        <dbReference type="PROSITE-ProRule" id="PRU00335"/>
    </source>
</evidence>
<feature type="domain" description="HTH tetR-type" evidence="6">
    <location>
        <begin position="6"/>
        <end position="66"/>
    </location>
</feature>
<keyword evidence="3" id="KW-0804">Transcription</keyword>
<evidence type="ECO:0000256" key="2">
    <source>
        <dbReference type="ARBA" id="ARBA00023125"/>
    </source>
</evidence>
<keyword evidence="1" id="KW-0805">Transcription regulation</keyword>
<dbReference type="Pfam" id="PF00440">
    <property type="entry name" value="TetR_N"/>
    <property type="match status" value="1"/>
</dbReference>
<dbReference type="GO" id="GO:0003700">
    <property type="term" value="F:DNA-binding transcription factor activity"/>
    <property type="evidence" value="ECO:0007669"/>
    <property type="project" value="TreeGrafter"/>
</dbReference>
<evidence type="ECO:0000313" key="7">
    <source>
        <dbReference type="EMBL" id="QDT72605.1"/>
    </source>
</evidence>
<keyword evidence="8" id="KW-1185">Reference proteome</keyword>
<feature type="DNA-binding region" description="H-T-H motif" evidence="4">
    <location>
        <begin position="29"/>
        <end position="48"/>
    </location>
</feature>
<dbReference type="KEGG" id="llh:I41_17860"/>
<sequence>MARPPATTPNAILEAAIRVAGRDGLFATTLDKVAAEAGITKGGVLYHFASKDELLTRMMEHFAAEVEQGLITRIANDPVADRRWVRAMIDMVFASEPDKASDANGAPHGLPPELTHKFILAMLAAFAANPALLNVIKPFMERMRNRVQAEPGGVEQIVTWLAADGLFLWELFGMARQGEPMWNAVVAELRRRSRPRTAEEIAEGNDLERVLNLSS</sequence>
<dbReference type="Proteomes" id="UP000317909">
    <property type="component" value="Chromosome"/>
</dbReference>
<dbReference type="EMBL" id="CP036339">
    <property type="protein sequence ID" value="QDT72605.1"/>
    <property type="molecule type" value="Genomic_DNA"/>
</dbReference>
<organism evidence="7 8">
    <name type="scientific">Lacipirellula limnantheis</name>
    <dbReference type="NCBI Taxonomy" id="2528024"/>
    <lineage>
        <taxon>Bacteria</taxon>
        <taxon>Pseudomonadati</taxon>
        <taxon>Planctomycetota</taxon>
        <taxon>Planctomycetia</taxon>
        <taxon>Pirellulales</taxon>
        <taxon>Lacipirellulaceae</taxon>
        <taxon>Lacipirellula</taxon>
    </lineage>
</organism>
<dbReference type="SUPFAM" id="SSF46689">
    <property type="entry name" value="Homeodomain-like"/>
    <property type="match status" value="1"/>
</dbReference>
<reference evidence="7 8" key="1">
    <citation type="submission" date="2019-02" db="EMBL/GenBank/DDBJ databases">
        <title>Deep-cultivation of Planctomycetes and their phenomic and genomic characterization uncovers novel biology.</title>
        <authorList>
            <person name="Wiegand S."/>
            <person name="Jogler M."/>
            <person name="Boedeker C."/>
            <person name="Pinto D."/>
            <person name="Vollmers J."/>
            <person name="Rivas-Marin E."/>
            <person name="Kohn T."/>
            <person name="Peeters S.H."/>
            <person name="Heuer A."/>
            <person name="Rast P."/>
            <person name="Oberbeckmann S."/>
            <person name="Bunk B."/>
            <person name="Jeske O."/>
            <person name="Meyerdierks A."/>
            <person name="Storesund J.E."/>
            <person name="Kallscheuer N."/>
            <person name="Luecker S."/>
            <person name="Lage O.M."/>
            <person name="Pohl T."/>
            <person name="Merkel B.J."/>
            <person name="Hornburger P."/>
            <person name="Mueller R.-W."/>
            <person name="Bruemmer F."/>
            <person name="Labrenz M."/>
            <person name="Spormann A.M."/>
            <person name="Op den Camp H."/>
            <person name="Overmann J."/>
            <person name="Amann R."/>
            <person name="Jetten M.S.M."/>
            <person name="Mascher T."/>
            <person name="Medema M.H."/>
            <person name="Devos D.P."/>
            <person name="Kaster A.-K."/>
            <person name="Ovreas L."/>
            <person name="Rohde M."/>
            <person name="Galperin M.Y."/>
            <person name="Jogler C."/>
        </authorList>
    </citation>
    <scope>NUCLEOTIDE SEQUENCE [LARGE SCALE GENOMIC DNA]</scope>
    <source>
        <strain evidence="7 8">I41</strain>
    </source>
</reference>
<dbReference type="InterPro" id="IPR050109">
    <property type="entry name" value="HTH-type_TetR-like_transc_reg"/>
</dbReference>
<dbReference type="InterPro" id="IPR001647">
    <property type="entry name" value="HTH_TetR"/>
</dbReference>
<evidence type="ECO:0000256" key="3">
    <source>
        <dbReference type="ARBA" id="ARBA00023163"/>
    </source>
</evidence>
<dbReference type="InterPro" id="IPR009057">
    <property type="entry name" value="Homeodomain-like_sf"/>
</dbReference>
<dbReference type="PANTHER" id="PTHR30055">
    <property type="entry name" value="HTH-TYPE TRANSCRIPTIONAL REGULATOR RUTR"/>
    <property type="match status" value="1"/>
</dbReference>
<keyword evidence="2 4" id="KW-0238">DNA-binding</keyword>
<feature type="transmembrane region" description="Helical" evidence="5">
    <location>
        <begin position="118"/>
        <end position="136"/>
    </location>
</feature>
<keyword evidence="5" id="KW-0472">Membrane</keyword>
<keyword evidence="5" id="KW-1133">Transmembrane helix</keyword>
<protein>
    <submittedName>
        <fullName evidence="7">Transcriptional regulator BetI</fullName>
    </submittedName>
</protein>
<accession>A0A517TW56</accession>
<evidence type="ECO:0000256" key="1">
    <source>
        <dbReference type="ARBA" id="ARBA00023015"/>
    </source>
</evidence>
<dbReference type="RefSeq" id="WP_145432155.1">
    <property type="nucleotide sequence ID" value="NZ_CP036339.1"/>
</dbReference>
<dbReference type="OrthoDB" id="9789566at2"/>
<dbReference type="PANTHER" id="PTHR30055:SF234">
    <property type="entry name" value="HTH-TYPE TRANSCRIPTIONAL REGULATOR BETI"/>
    <property type="match status" value="1"/>
</dbReference>
<dbReference type="PROSITE" id="PS50977">
    <property type="entry name" value="HTH_TETR_2"/>
    <property type="match status" value="1"/>
</dbReference>
<dbReference type="PRINTS" id="PR00455">
    <property type="entry name" value="HTHTETR"/>
</dbReference>
<dbReference type="InterPro" id="IPR041479">
    <property type="entry name" value="TetR_CgmR_C"/>
</dbReference>
<evidence type="ECO:0000256" key="5">
    <source>
        <dbReference type="SAM" id="Phobius"/>
    </source>
</evidence>
<dbReference type="AlphaFoldDB" id="A0A517TW56"/>
<dbReference type="GO" id="GO:0000976">
    <property type="term" value="F:transcription cis-regulatory region binding"/>
    <property type="evidence" value="ECO:0007669"/>
    <property type="project" value="TreeGrafter"/>
</dbReference>
<gene>
    <name evidence="7" type="ORF">I41_17860</name>
</gene>
<keyword evidence="5" id="KW-0812">Transmembrane</keyword>
<proteinExistence type="predicted"/>
<evidence type="ECO:0000313" key="8">
    <source>
        <dbReference type="Proteomes" id="UP000317909"/>
    </source>
</evidence>
<evidence type="ECO:0000259" key="6">
    <source>
        <dbReference type="PROSITE" id="PS50977"/>
    </source>
</evidence>
<dbReference type="Pfam" id="PF17937">
    <property type="entry name" value="TetR_C_28"/>
    <property type="match status" value="1"/>
</dbReference>